<evidence type="ECO:0000313" key="1">
    <source>
        <dbReference type="EMBL" id="KAH3782063.1"/>
    </source>
</evidence>
<sequence length="73" mass="7808">MYSVESNEAVPHYAPVGQIPYAAPKVPNSHFLAPTSSTIEGYVNVPTYSIGDTSRNQLQTGLDIISEALATLN</sequence>
<proteinExistence type="predicted"/>
<dbReference type="AlphaFoldDB" id="A0A9D4ELW9"/>
<reference evidence="1" key="2">
    <citation type="submission" date="2020-11" db="EMBL/GenBank/DDBJ databases">
        <authorList>
            <person name="McCartney M.A."/>
            <person name="Auch B."/>
            <person name="Kono T."/>
            <person name="Mallez S."/>
            <person name="Becker A."/>
            <person name="Gohl D.M."/>
            <person name="Silverstein K.A.T."/>
            <person name="Koren S."/>
            <person name="Bechman K.B."/>
            <person name="Herman A."/>
            <person name="Abrahante J.E."/>
            <person name="Garbe J."/>
        </authorList>
    </citation>
    <scope>NUCLEOTIDE SEQUENCE</scope>
    <source>
        <strain evidence="1">Duluth1</strain>
        <tissue evidence="1">Whole animal</tissue>
    </source>
</reference>
<keyword evidence="2" id="KW-1185">Reference proteome</keyword>
<accession>A0A9D4ELW9</accession>
<protein>
    <submittedName>
        <fullName evidence="1">Uncharacterized protein</fullName>
    </submittedName>
</protein>
<evidence type="ECO:0000313" key="2">
    <source>
        <dbReference type="Proteomes" id="UP000828390"/>
    </source>
</evidence>
<organism evidence="1 2">
    <name type="scientific">Dreissena polymorpha</name>
    <name type="common">Zebra mussel</name>
    <name type="synonym">Mytilus polymorpha</name>
    <dbReference type="NCBI Taxonomy" id="45954"/>
    <lineage>
        <taxon>Eukaryota</taxon>
        <taxon>Metazoa</taxon>
        <taxon>Spiralia</taxon>
        <taxon>Lophotrochozoa</taxon>
        <taxon>Mollusca</taxon>
        <taxon>Bivalvia</taxon>
        <taxon>Autobranchia</taxon>
        <taxon>Heteroconchia</taxon>
        <taxon>Euheterodonta</taxon>
        <taxon>Imparidentia</taxon>
        <taxon>Neoheterodontei</taxon>
        <taxon>Myida</taxon>
        <taxon>Dreissenoidea</taxon>
        <taxon>Dreissenidae</taxon>
        <taxon>Dreissena</taxon>
    </lineage>
</organism>
<gene>
    <name evidence="1" type="ORF">DPMN_159974</name>
</gene>
<dbReference type="Proteomes" id="UP000828390">
    <property type="component" value="Unassembled WGS sequence"/>
</dbReference>
<comment type="caution">
    <text evidence="1">The sequence shown here is derived from an EMBL/GenBank/DDBJ whole genome shotgun (WGS) entry which is preliminary data.</text>
</comment>
<dbReference type="EMBL" id="JAIWYP010000008">
    <property type="protein sequence ID" value="KAH3782063.1"/>
    <property type="molecule type" value="Genomic_DNA"/>
</dbReference>
<reference evidence="1" key="1">
    <citation type="journal article" date="2019" name="bioRxiv">
        <title>The Genome of the Zebra Mussel, Dreissena polymorpha: A Resource for Invasive Species Research.</title>
        <authorList>
            <person name="McCartney M.A."/>
            <person name="Auch B."/>
            <person name="Kono T."/>
            <person name="Mallez S."/>
            <person name="Zhang Y."/>
            <person name="Obille A."/>
            <person name="Becker A."/>
            <person name="Abrahante J.E."/>
            <person name="Garbe J."/>
            <person name="Badalamenti J.P."/>
            <person name="Herman A."/>
            <person name="Mangelson H."/>
            <person name="Liachko I."/>
            <person name="Sullivan S."/>
            <person name="Sone E.D."/>
            <person name="Koren S."/>
            <person name="Silverstein K.A.T."/>
            <person name="Beckman K.B."/>
            <person name="Gohl D.M."/>
        </authorList>
    </citation>
    <scope>NUCLEOTIDE SEQUENCE</scope>
    <source>
        <strain evidence="1">Duluth1</strain>
        <tissue evidence="1">Whole animal</tissue>
    </source>
</reference>
<name>A0A9D4ELW9_DREPO</name>